<dbReference type="EMBL" id="NPHW01007387">
    <property type="protein sequence ID" value="OXV05213.1"/>
    <property type="molecule type" value="Genomic_DNA"/>
</dbReference>
<name>A0A232LM37_9EURO</name>
<evidence type="ECO:0000256" key="4">
    <source>
        <dbReference type="ARBA" id="ARBA00022723"/>
    </source>
</evidence>
<dbReference type="SUPFAM" id="SSF57850">
    <property type="entry name" value="RING/U-box"/>
    <property type="match status" value="1"/>
</dbReference>
<dbReference type="GO" id="GO:0061630">
    <property type="term" value="F:ubiquitin protein ligase activity"/>
    <property type="evidence" value="ECO:0007669"/>
    <property type="project" value="UniProtKB-EC"/>
</dbReference>
<keyword evidence="12" id="KW-1185">Reference proteome</keyword>
<dbReference type="PANTHER" id="PTHR15710:SF228">
    <property type="entry name" value="FINGER DOMAIN PROTEIN, PUTATIVE-RELATED"/>
    <property type="match status" value="1"/>
</dbReference>
<keyword evidence="6" id="KW-0833">Ubl conjugation pathway</keyword>
<dbReference type="PROSITE" id="PS50089">
    <property type="entry name" value="ZF_RING_2"/>
    <property type="match status" value="1"/>
</dbReference>
<keyword evidence="5 8" id="KW-0863">Zinc-finger</keyword>
<evidence type="ECO:0000256" key="2">
    <source>
        <dbReference type="ARBA" id="ARBA00012483"/>
    </source>
</evidence>
<organism evidence="11 12">
    <name type="scientific">Elaphomyces granulatus</name>
    <dbReference type="NCBI Taxonomy" id="519963"/>
    <lineage>
        <taxon>Eukaryota</taxon>
        <taxon>Fungi</taxon>
        <taxon>Dikarya</taxon>
        <taxon>Ascomycota</taxon>
        <taxon>Pezizomycotina</taxon>
        <taxon>Eurotiomycetes</taxon>
        <taxon>Eurotiomycetidae</taxon>
        <taxon>Eurotiales</taxon>
        <taxon>Elaphomycetaceae</taxon>
        <taxon>Elaphomyces</taxon>
    </lineage>
</organism>
<dbReference type="GO" id="GO:0016567">
    <property type="term" value="P:protein ubiquitination"/>
    <property type="evidence" value="ECO:0007669"/>
    <property type="project" value="TreeGrafter"/>
</dbReference>
<dbReference type="InterPro" id="IPR001841">
    <property type="entry name" value="Znf_RING"/>
</dbReference>
<dbReference type="Pfam" id="PF13639">
    <property type="entry name" value="zf-RING_2"/>
    <property type="match status" value="1"/>
</dbReference>
<dbReference type="InterPro" id="IPR013083">
    <property type="entry name" value="Znf_RING/FYVE/PHD"/>
</dbReference>
<proteinExistence type="predicted"/>
<keyword evidence="7" id="KW-0862">Zinc</keyword>
<dbReference type="GO" id="GO:0008270">
    <property type="term" value="F:zinc ion binding"/>
    <property type="evidence" value="ECO:0007669"/>
    <property type="project" value="UniProtKB-KW"/>
</dbReference>
<dbReference type="CDD" id="cd16454">
    <property type="entry name" value="RING-H2_PA-TM-RING"/>
    <property type="match status" value="1"/>
</dbReference>
<keyword evidence="3" id="KW-0808">Transferase</keyword>
<comment type="caution">
    <text evidence="11">The sequence shown here is derived from an EMBL/GenBank/DDBJ whole genome shotgun (WGS) entry which is preliminary data.</text>
</comment>
<evidence type="ECO:0000256" key="7">
    <source>
        <dbReference type="ARBA" id="ARBA00022833"/>
    </source>
</evidence>
<feature type="region of interest" description="Disordered" evidence="9">
    <location>
        <begin position="37"/>
        <end position="157"/>
    </location>
</feature>
<accession>A0A232LM37</accession>
<comment type="catalytic activity">
    <reaction evidence="1">
        <text>S-ubiquitinyl-[E2 ubiquitin-conjugating enzyme]-L-cysteine + [acceptor protein]-L-lysine = [E2 ubiquitin-conjugating enzyme]-L-cysteine + N(6)-ubiquitinyl-[acceptor protein]-L-lysine.</text>
        <dbReference type="EC" id="2.3.2.27"/>
    </reaction>
</comment>
<reference evidence="11 12" key="1">
    <citation type="journal article" date="2015" name="Environ. Microbiol.">
        <title>Metagenome sequence of Elaphomyces granulatus from sporocarp tissue reveals Ascomycota ectomycorrhizal fingerprints of genome expansion and a Proteobacteria-rich microbiome.</title>
        <authorList>
            <person name="Quandt C.A."/>
            <person name="Kohler A."/>
            <person name="Hesse C.N."/>
            <person name="Sharpton T.J."/>
            <person name="Martin F."/>
            <person name="Spatafora J.W."/>
        </authorList>
    </citation>
    <scope>NUCLEOTIDE SEQUENCE [LARGE SCALE GENOMIC DNA]</scope>
    <source>
        <strain evidence="11 12">OSC145934</strain>
    </source>
</reference>
<dbReference type="EC" id="2.3.2.27" evidence="2"/>
<keyword evidence="4" id="KW-0479">Metal-binding</keyword>
<feature type="region of interest" description="Disordered" evidence="9">
    <location>
        <begin position="181"/>
        <end position="220"/>
    </location>
</feature>
<evidence type="ECO:0000256" key="3">
    <source>
        <dbReference type="ARBA" id="ARBA00022679"/>
    </source>
</evidence>
<dbReference type="AlphaFoldDB" id="A0A232LM37"/>
<dbReference type="Gene3D" id="3.30.40.10">
    <property type="entry name" value="Zinc/RING finger domain, C3HC4 (zinc finger)"/>
    <property type="match status" value="1"/>
</dbReference>
<evidence type="ECO:0000313" key="11">
    <source>
        <dbReference type="EMBL" id="OXV05213.1"/>
    </source>
</evidence>
<feature type="compositionally biased region" description="Basic and acidic residues" evidence="9">
    <location>
        <begin position="417"/>
        <end position="436"/>
    </location>
</feature>
<feature type="region of interest" description="Disordered" evidence="9">
    <location>
        <begin position="373"/>
        <end position="451"/>
    </location>
</feature>
<evidence type="ECO:0000256" key="8">
    <source>
        <dbReference type="PROSITE-ProRule" id="PRU00175"/>
    </source>
</evidence>
<feature type="domain" description="RING-type" evidence="10">
    <location>
        <begin position="325"/>
        <end position="366"/>
    </location>
</feature>
<evidence type="ECO:0000313" key="12">
    <source>
        <dbReference type="Proteomes" id="UP000243515"/>
    </source>
</evidence>
<evidence type="ECO:0000256" key="1">
    <source>
        <dbReference type="ARBA" id="ARBA00000900"/>
    </source>
</evidence>
<dbReference type="SMART" id="SM00184">
    <property type="entry name" value="RING"/>
    <property type="match status" value="1"/>
</dbReference>
<protein>
    <recommendedName>
        <fullName evidence="2">RING-type E3 ubiquitin transferase</fullName>
        <ecNumber evidence="2">2.3.2.27</ecNumber>
    </recommendedName>
</protein>
<gene>
    <name evidence="11" type="ORF">Egran_07019</name>
</gene>
<dbReference type="Proteomes" id="UP000243515">
    <property type="component" value="Unassembled WGS sequence"/>
</dbReference>
<evidence type="ECO:0000256" key="5">
    <source>
        <dbReference type="ARBA" id="ARBA00022771"/>
    </source>
</evidence>
<dbReference type="GO" id="GO:0005737">
    <property type="term" value="C:cytoplasm"/>
    <property type="evidence" value="ECO:0007669"/>
    <property type="project" value="TreeGrafter"/>
</dbReference>
<evidence type="ECO:0000256" key="9">
    <source>
        <dbReference type="SAM" id="MobiDB-lite"/>
    </source>
</evidence>
<dbReference type="FunFam" id="3.30.40.10:FF:000127">
    <property type="entry name" value="E3 ubiquitin-protein ligase RNF181"/>
    <property type="match status" value="1"/>
</dbReference>
<sequence length="451" mass="50287">MADREERVFCHNCHHNWPNREYGLICPRCQSDFAEIIEPPSSPSARSDTQSDPDVDLDDFRIQIEESIAGPRPAERSPDPSNQHEPPGSSRDERSRSPLNTFSDHPGNEYHEYSDGAMTRRSYRSSDGRITFTATTISNGPPLRRTRPPNDADSMADSFPPMLYPLDAVFRYMSEGNRDFVRGERSPRSASSEGLQDTDTDGRFVPGGLHPRDADNPQPMPPMDNLNDLLGLFRPDFPDDPEGRRGGNRNLPRANPLAIIASILSASRFGDAVYSQEELDRVISQLIDQNSNGNAPPPASQTAIQSLPKKRIDKAMLGSEGKAECSICMDAVQLDTEVTVLPCEHWFHFNCIEMWLNQHNTCPHCRRGINAPEQEDAEGTRNNPVVVPSGPEQSPSPPHFRNEHDRGSSAPRAARPSRRDNNSDGVERRRSNRNEGHGGSITSLFRRFTGS</sequence>
<evidence type="ECO:0000256" key="6">
    <source>
        <dbReference type="ARBA" id="ARBA00022786"/>
    </source>
</evidence>
<evidence type="ECO:0000259" key="10">
    <source>
        <dbReference type="PROSITE" id="PS50089"/>
    </source>
</evidence>
<dbReference type="PANTHER" id="PTHR15710">
    <property type="entry name" value="E3 UBIQUITIN-PROTEIN LIGASE PRAJA"/>
    <property type="match status" value="1"/>
</dbReference>
<feature type="compositionally biased region" description="Polar residues" evidence="9">
    <location>
        <begin position="188"/>
        <end position="197"/>
    </location>
</feature>
<dbReference type="OrthoDB" id="8062037at2759"/>